<accession>A0A8H9FZ86</accession>
<organism evidence="1 2">
    <name type="scientific">Sphingobacterium cellulitidis</name>
    <dbReference type="NCBI Taxonomy" id="1768011"/>
    <lineage>
        <taxon>Bacteria</taxon>
        <taxon>Pseudomonadati</taxon>
        <taxon>Bacteroidota</taxon>
        <taxon>Sphingobacteriia</taxon>
        <taxon>Sphingobacteriales</taxon>
        <taxon>Sphingobacteriaceae</taxon>
        <taxon>Sphingobacterium</taxon>
    </lineage>
</organism>
<proteinExistence type="predicted"/>
<dbReference type="EMBL" id="BMKM01000003">
    <property type="protein sequence ID" value="GGE18356.1"/>
    <property type="molecule type" value="Genomic_DNA"/>
</dbReference>
<gene>
    <name evidence="1" type="ORF">GCM10011516_15000</name>
</gene>
<keyword evidence="2" id="KW-1185">Reference proteome</keyword>
<evidence type="ECO:0000313" key="2">
    <source>
        <dbReference type="Proteomes" id="UP000614460"/>
    </source>
</evidence>
<name>A0A8H9FZ86_9SPHI</name>
<sequence>MEDRDVVGTEDNLLLLAENHVLKLEKELADILGIVIAILMVEARVLKYYIVPVTEQVPVQRNAIMTAEGLQFSYRELHITTLPAVYRIPAQVQQFGNFLRPGGRIGNP</sequence>
<reference evidence="1" key="1">
    <citation type="journal article" date="2014" name="Int. J. Syst. Evol. Microbiol.">
        <title>Complete genome sequence of Corynebacterium casei LMG S-19264T (=DSM 44701T), isolated from a smear-ripened cheese.</title>
        <authorList>
            <consortium name="US DOE Joint Genome Institute (JGI-PGF)"/>
            <person name="Walter F."/>
            <person name="Albersmeier A."/>
            <person name="Kalinowski J."/>
            <person name="Ruckert C."/>
        </authorList>
    </citation>
    <scope>NUCLEOTIDE SEQUENCE</scope>
    <source>
        <strain evidence="1">CGMCC 1.15966</strain>
    </source>
</reference>
<comment type="caution">
    <text evidence="1">The sequence shown here is derived from an EMBL/GenBank/DDBJ whole genome shotgun (WGS) entry which is preliminary data.</text>
</comment>
<dbReference type="AlphaFoldDB" id="A0A8H9FZ86"/>
<reference evidence="1" key="2">
    <citation type="submission" date="2020-09" db="EMBL/GenBank/DDBJ databases">
        <authorList>
            <person name="Sun Q."/>
            <person name="Zhou Y."/>
        </authorList>
    </citation>
    <scope>NUCLEOTIDE SEQUENCE</scope>
    <source>
        <strain evidence="1">CGMCC 1.15966</strain>
    </source>
</reference>
<evidence type="ECO:0000313" key="1">
    <source>
        <dbReference type="EMBL" id="GGE18356.1"/>
    </source>
</evidence>
<dbReference type="Proteomes" id="UP000614460">
    <property type="component" value="Unassembled WGS sequence"/>
</dbReference>
<protein>
    <submittedName>
        <fullName evidence="1">Uncharacterized protein</fullName>
    </submittedName>
</protein>